<keyword evidence="5" id="KW-0805">Transcription regulation</keyword>
<evidence type="ECO:0000256" key="7">
    <source>
        <dbReference type="ARBA" id="ARBA00023163"/>
    </source>
</evidence>
<dbReference type="InterPro" id="IPR058031">
    <property type="entry name" value="AAA_lid_NorR"/>
</dbReference>
<name>Q2SM36_HAHCH</name>
<dbReference type="PROSITE" id="PS50110">
    <property type="entry name" value="RESPONSE_REGULATORY"/>
    <property type="match status" value="1"/>
</dbReference>
<dbReference type="KEGG" id="hch:HCH_01427"/>
<dbReference type="SMART" id="SM00382">
    <property type="entry name" value="AAA"/>
    <property type="match status" value="1"/>
</dbReference>
<dbReference type="FunFam" id="3.40.50.2300:FF:000018">
    <property type="entry name" value="DNA-binding transcriptional regulator NtrC"/>
    <property type="match status" value="1"/>
</dbReference>
<dbReference type="InterPro" id="IPR025662">
    <property type="entry name" value="Sigma_54_int_dom_ATP-bd_1"/>
</dbReference>
<dbReference type="Gene3D" id="3.40.50.300">
    <property type="entry name" value="P-loop containing nucleotide triphosphate hydrolases"/>
    <property type="match status" value="1"/>
</dbReference>
<organism evidence="11 12">
    <name type="scientific">Hahella chejuensis (strain KCTC 2396)</name>
    <dbReference type="NCBI Taxonomy" id="349521"/>
    <lineage>
        <taxon>Bacteria</taxon>
        <taxon>Pseudomonadati</taxon>
        <taxon>Pseudomonadota</taxon>
        <taxon>Gammaproteobacteria</taxon>
        <taxon>Oceanospirillales</taxon>
        <taxon>Hahellaceae</taxon>
        <taxon>Hahella</taxon>
    </lineage>
</organism>
<evidence type="ECO:0000256" key="6">
    <source>
        <dbReference type="ARBA" id="ARBA00023125"/>
    </source>
</evidence>
<evidence type="ECO:0000256" key="5">
    <source>
        <dbReference type="ARBA" id="ARBA00023015"/>
    </source>
</evidence>
<keyword evidence="7" id="KW-0804">Transcription</keyword>
<dbReference type="HOGENOM" id="CLU_000445_0_6_6"/>
<sequence length="453" mass="50933">MNDPIASNNDILVVDDDSGLLQLMSMRLKALGYASRLVESGEEALREIRRKQPILVISDLKMDGMDGIQLLEHIQRDWPGTPVIMLTAHGSISEAVVATQKGAFAFLTKPVDREELRTTIEKALVGHSANESAANVFQSIVTRSAKLYQLLEQAKMVAQSDVNVLIQGESGTGKEVLAQAIHDASPRRDKPFIPINCGAIPDELMESELFGHKKGSFTGAVRDHVGLFETADGGTVFLDEIGDMPMHLQVKLLRVLQERKIKPIGSTTYIDVDIRILSATHKDLLNMIEEQTFREDLYYRLNVVNLVLPPLRERREDIPLLLSHFLERVAQRYGQSCKRIAPDALDALISYSWPGNIRELINLSEKCHALNAGAVISRQLIEQALPRFQREQNQEMTLSEAKRIFEKEYVEKLLSMTNGNIPEAARMADRNRSDFYKIVKKHSIDPELYKVGQ</sequence>
<keyword evidence="4" id="KW-0902">Two-component regulatory system</keyword>
<evidence type="ECO:0000256" key="8">
    <source>
        <dbReference type="PROSITE-ProRule" id="PRU00169"/>
    </source>
</evidence>
<dbReference type="SUPFAM" id="SSF46689">
    <property type="entry name" value="Homeodomain-like"/>
    <property type="match status" value="1"/>
</dbReference>
<dbReference type="InterPro" id="IPR011006">
    <property type="entry name" value="CheY-like_superfamily"/>
</dbReference>
<evidence type="ECO:0000313" key="11">
    <source>
        <dbReference type="EMBL" id="ABC28288.1"/>
    </source>
</evidence>
<evidence type="ECO:0000256" key="2">
    <source>
        <dbReference type="ARBA" id="ARBA00022741"/>
    </source>
</evidence>
<dbReference type="InterPro" id="IPR009057">
    <property type="entry name" value="Homeodomain-like_sf"/>
</dbReference>
<dbReference type="CDD" id="cd00009">
    <property type="entry name" value="AAA"/>
    <property type="match status" value="1"/>
</dbReference>
<dbReference type="PROSITE" id="PS00676">
    <property type="entry name" value="SIGMA54_INTERACT_2"/>
    <property type="match status" value="1"/>
</dbReference>
<dbReference type="eggNOG" id="COG2204">
    <property type="taxonomic scope" value="Bacteria"/>
</dbReference>
<dbReference type="InterPro" id="IPR025943">
    <property type="entry name" value="Sigma_54_int_dom_ATP-bd_2"/>
</dbReference>
<feature type="domain" description="Sigma-54 factor interaction" evidence="9">
    <location>
        <begin position="140"/>
        <end position="369"/>
    </location>
</feature>
<dbReference type="RefSeq" id="WP_011395361.1">
    <property type="nucleotide sequence ID" value="NC_007645.1"/>
</dbReference>
<dbReference type="Proteomes" id="UP000000238">
    <property type="component" value="Chromosome"/>
</dbReference>
<dbReference type="FunFam" id="3.40.50.300:FF:000006">
    <property type="entry name" value="DNA-binding transcriptional regulator NtrC"/>
    <property type="match status" value="1"/>
</dbReference>
<evidence type="ECO:0000259" key="9">
    <source>
        <dbReference type="PROSITE" id="PS50045"/>
    </source>
</evidence>
<dbReference type="GO" id="GO:0005524">
    <property type="term" value="F:ATP binding"/>
    <property type="evidence" value="ECO:0007669"/>
    <property type="project" value="UniProtKB-KW"/>
</dbReference>
<reference evidence="11 12" key="1">
    <citation type="journal article" date="2005" name="Nucleic Acids Res.">
        <title>Genomic blueprint of Hahella chejuensis, a marine microbe producing an algicidal agent.</title>
        <authorList>
            <person name="Jeong H."/>
            <person name="Yim J.H."/>
            <person name="Lee C."/>
            <person name="Choi S.-H."/>
            <person name="Park Y.K."/>
            <person name="Yoon S.H."/>
            <person name="Hur C.-G."/>
            <person name="Kang H.-Y."/>
            <person name="Kim D."/>
            <person name="Lee H.H."/>
            <person name="Park K.H."/>
            <person name="Park S.-H."/>
            <person name="Park H.-S."/>
            <person name="Lee H.K."/>
            <person name="Oh T.K."/>
            <person name="Kim J.F."/>
        </authorList>
    </citation>
    <scope>NUCLEOTIDE SEQUENCE [LARGE SCALE GENOMIC DNA]</scope>
    <source>
        <strain evidence="11 12">KCTC 2396</strain>
    </source>
</reference>
<dbReference type="Gene3D" id="1.10.10.60">
    <property type="entry name" value="Homeodomain-like"/>
    <property type="match status" value="1"/>
</dbReference>
<dbReference type="Gene3D" id="1.10.8.60">
    <property type="match status" value="1"/>
</dbReference>
<dbReference type="AlphaFoldDB" id="Q2SM36"/>
<dbReference type="PANTHER" id="PTHR32071">
    <property type="entry name" value="TRANSCRIPTIONAL REGULATORY PROTEIN"/>
    <property type="match status" value="1"/>
</dbReference>
<dbReference type="PROSITE" id="PS00675">
    <property type="entry name" value="SIGMA54_INTERACT_1"/>
    <property type="match status" value="1"/>
</dbReference>
<gene>
    <name evidence="11" type="ordered locus">HCH_01427</name>
</gene>
<dbReference type="SUPFAM" id="SSF52172">
    <property type="entry name" value="CheY-like"/>
    <property type="match status" value="1"/>
</dbReference>
<keyword evidence="2" id="KW-0547">Nucleotide-binding</keyword>
<protein>
    <submittedName>
        <fullName evidence="11">Sigma 54-dependent transcriptional activator containing CheY-like receiver domain</fullName>
    </submittedName>
</protein>
<dbReference type="EMBL" id="CP000155">
    <property type="protein sequence ID" value="ABC28288.1"/>
    <property type="molecule type" value="Genomic_DNA"/>
</dbReference>
<keyword evidence="6" id="KW-0238">DNA-binding</keyword>
<evidence type="ECO:0000256" key="3">
    <source>
        <dbReference type="ARBA" id="ARBA00022840"/>
    </source>
</evidence>
<dbReference type="GO" id="GO:0000160">
    <property type="term" value="P:phosphorelay signal transduction system"/>
    <property type="evidence" value="ECO:0007669"/>
    <property type="project" value="UniProtKB-KW"/>
</dbReference>
<dbReference type="SUPFAM" id="SSF52540">
    <property type="entry name" value="P-loop containing nucleoside triphosphate hydrolases"/>
    <property type="match status" value="1"/>
</dbReference>
<dbReference type="PROSITE" id="PS50045">
    <property type="entry name" value="SIGMA54_INTERACT_4"/>
    <property type="match status" value="1"/>
</dbReference>
<dbReference type="OrthoDB" id="9804019at2"/>
<dbReference type="PROSITE" id="PS00688">
    <property type="entry name" value="SIGMA54_INTERACT_3"/>
    <property type="match status" value="1"/>
</dbReference>
<evidence type="ECO:0000256" key="1">
    <source>
        <dbReference type="ARBA" id="ARBA00022553"/>
    </source>
</evidence>
<dbReference type="InterPro" id="IPR003593">
    <property type="entry name" value="AAA+_ATPase"/>
</dbReference>
<dbReference type="Pfam" id="PF00158">
    <property type="entry name" value="Sigma54_activat"/>
    <property type="match status" value="1"/>
</dbReference>
<keyword evidence="12" id="KW-1185">Reference proteome</keyword>
<dbReference type="Pfam" id="PF25601">
    <property type="entry name" value="AAA_lid_14"/>
    <property type="match status" value="1"/>
</dbReference>
<dbReference type="InterPro" id="IPR002078">
    <property type="entry name" value="Sigma_54_int"/>
</dbReference>
<dbReference type="Pfam" id="PF00072">
    <property type="entry name" value="Response_reg"/>
    <property type="match status" value="1"/>
</dbReference>
<keyword evidence="3" id="KW-0067">ATP-binding</keyword>
<dbReference type="SMART" id="SM00448">
    <property type="entry name" value="REC"/>
    <property type="match status" value="1"/>
</dbReference>
<accession>Q2SM36</accession>
<feature type="domain" description="Response regulatory" evidence="10">
    <location>
        <begin position="10"/>
        <end position="124"/>
    </location>
</feature>
<dbReference type="PANTHER" id="PTHR32071:SF116">
    <property type="entry name" value="TRANSCRIPTIONAL REGULATORY PROTEIN GLRR"/>
    <property type="match status" value="1"/>
</dbReference>
<proteinExistence type="predicted"/>
<evidence type="ECO:0000259" key="10">
    <source>
        <dbReference type="PROSITE" id="PS50110"/>
    </source>
</evidence>
<dbReference type="Gene3D" id="3.40.50.2300">
    <property type="match status" value="1"/>
</dbReference>
<dbReference type="GO" id="GO:0006355">
    <property type="term" value="P:regulation of DNA-templated transcription"/>
    <property type="evidence" value="ECO:0007669"/>
    <property type="project" value="InterPro"/>
</dbReference>
<dbReference type="STRING" id="349521.HCH_01427"/>
<feature type="modified residue" description="4-aspartylphosphate" evidence="8">
    <location>
        <position position="59"/>
    </location>
</feature>
<dbReference type="InterPro" id="IPR001789">
    <property type="entry name" value="Sig_transdc_resp-reg_receiver"/>
</dbReference>
<evidence type="ECO:0000256" key="4">
    <source>
        <dbReference type="ARBA" id="ARBA00023012"/>
    </source>
</evidence>
<dbReference type="GO" id="GO:0003677">
    <property type="term" value="F:DNA binding"/>
    <property type="evidence" value="ECO:0007669"/>
    <property type="project" value="UniProtKB-KW"/>
</dbReference>
<dbReference type="InterPro" id="IPR025944">
    <property type="entry name" value="Sigma_54_int_dom_CS"/>
</dbReference>
<evidence type="ECO:0000313" key="12">
    <source>
        <dbReference type="Proteomes" id="UP000000238"/>
    </source>
</evidence>
<keyword evidence="1 8" id="KW-0597">Phosphoprotein</keyword>
<dbReference type="InterPro" id="IPR027417">
    <property type="entry name" value="P-loop_NTPase"/>
</dbReference>